<evidence type="ECO:0000256" key="4">
    <source>
        <dbReference type="HAMAP-Rule" id="MF_00947"/>
    </source>
</evidence>
<dbReference type="eggNOG" id="ENOG50334GK">
    <property type="taxonomic scope" value="Bacteria"/>
</dbReference>
<sequence length="114" mass="12599" precursor="true">MSYKSLRNIALTGLLLSAAATTFAATPTTAKATGTTPSDMTCKEFLDLNPKSFTPVVYWVLNDDTQYKKGDYVDLQETDTIVTPKVVEVCKKAPESKLSEIKKDIMSFAKKHNM</sequence>
<dbReference type="RefSeq" id="WP_050074254.1">
    <property type="nucleotide sequence ID" value="NZ_CABHXU010000195.1"/>
</dbReference>
<dbReference type="InterPro" id="IPR036831">
    <property type="entry name" value="HdeA_sf"/>
</dbReference>
<dbReference type="EMBL" id="CPZJ01000018">
    <property type="protein sequence ID" value="CNG41254.1"/>
    <property type="molecule type" value="Genomic_DNA"/>
</dbReference>
<name>A0A0T9MRX1_YERIN</name>
<dbReference type="InterPro" id="IPR010486">
    <property type="entry name" value="HNS-dep_expression_A/B"/>
</dbReference>
<dbReference type="InterPro" id="IPR028623">
    <property type="entry name" value="HdeB"/>
</dbReference>
<gene>
    <name evidence="5" type="primary">hdeB_2</name>
    <name evidence="4" type="synonym">hdeB</name>
    <name evidence="5" type="ORF">ERS008530_03697</name>
</gene>
<accession>A0A0T9MRX1</accession>
<dbReference type="HAMAP" id="MF_00947">
    <property type="entry name" value="HdeB"/>
    <property type="match status" value="1"/>
</dbReference>
<evidence type="ECO:0000313" key="5">
    <source>
        <dbReference type="EMBL" id="CNG41254.1"/>
    </source>
</evidence>
<dbReference type="GO" id="GO:0030288">
    <property type="term" value="C:outer membrane-bounded periplasmic space"/>
    <property type="evidence" value="ECO:0007669"/>
    <property type="project" value="InterPro"/>
</dbReference>
<organism evidence="5 6">
    <name type="scientific">Yersinia intermedia</name>
    <dbReference type="NCBI Taxonomy" id="631"/>
    <lineage>
        <taxon>Bacteria</taxon>
        <taxon>Pseudomonadati</taxon>
        <taxon>Pseudomonadota</taxon>
        <taxon>Gammaproteobacteria</taxon>
        <taxon>Enterobacterales</taxon>
        <taxon>Yersiniaceae</taxon>
        <taxon>Yersinia</taxon>
    </lineage>
</organism>
<evidence type="ECO:0000313" key="6">
    <source>
        <dbReference type="Proteomes" id="UP000038750"/>
    </source>
</evidence>
<keyword evidence="3 4" id="KW-0143">Chaperone</keyword>
<protein>
    <recommendedName>
        <fullName evidence="4">Acid stress chaperone HdeB</fullName>
    </recommendedName>
</protein>
<dbReference type="NCBIfam" id="NF008599">
    <property type="entry name" value="PRK11566.1"/>
    <property type="match status" value="1"/>
</dbReference>
<evidence type="ECO:0000256" key="2">
    <source>
        <dbReference type="ARBA" id="ARBA00022764"/>
    </source>
</evidence>
<proteinExistence type="inferred from homology"/>
<keyword evidence="1 4" id="KW-0732">Signal</keyword>
<dbReference type="InterPro" id="IPR038303">
    <property type="entry name" value="HdeA/HdeB_sf"/>
</dbReference>
<dbReference type="AlphaFoldDB" id="A0A0T9MRX1"/>
<dbReference type="SUPFAM" id="SSF47752">
    <property type="entry name" value="Protein HNS-dependent expression A, HdeA"/>
    <property type="match status" value="1"/>
</dbReference>
<dbReference type="Gene3D" id="1.10.890.10">
    <property type="entry name" value="HNS-dependent expression A"/>
    <property type="match status" value="1"/>
</dbReference>
<evidence type="ECO:0000256" key="3">
    <source>
        <dbReference type="ARBA" id="ARBA00023186"/>
    </source>
</evidence>
<comment type="subcellular location">
    <subcellularLocation>
        <location evidence="4">Periplasm</location>
    </subcellularLocation>
</comment>
<keyword evidence="2 4" id="KW-0574">Periplasm</keyword>
<feature type="chain" id="PRO_5008996242" description="Acid stress chaperone HdeB" evidence="4">
    <location>
        <begin position="25"/>
        <end position="114"/>
    </location>
</feature>
<comment type="function">
    <text evidence="4">Required for optimal acid stress protection, which is important for survival of enteric bacteria in the acidic environment of the host stomach. Exhibits a chaperone-like activity at acidic pH by preventing the aggregation of many different periplasmic proteins.</text>
</comment>
<dbReference type="GO" id="GO:0051082">
    <property type="term" value="F:unfolded protein binding"/>
    <property type="evidence" value="ECO:0007669"/>
    <property type="project" value="InterPro"/>
</dbReference>
<dbReference type="STRING" id="631.CH53_722"/>
<evidence type="ECO:0000256" key="1">
    <source>
        <dbReference type="ARBA" id="ARBA00022729"/>
    </source>
</evidence>
<reference evidence="5 6" key="1">
    <citation type="submission" date="2015-03" db="EMBL/GenBank/DDBJ databases">
        <authorList>
            <person name="Murphy D."/>
        </authorList>
    </citation>
    <scope>NUCLEOTIDE SEQUENCE [LARGE SCALE GENOMIC DNA]</scope>
    <source>
        <strain evidence="5 6">BR165/97</strain>
    </source>
</reference>
<comment type="similarity">
    <text evidence="4">Belongs to the HdeB family.</text>
</comment>
<dbReference type="OrthoDB" id="6478401at2"/>
<dbReference type="Pfam" id="PF06411">
    <property type="entry name" value="HdeA"/>
    <property type="match status" value="1"/>
</dbReference>
<dbReference type="GO" id="GO:1990451">
    <property type="term" value="P:cellular stress response to acidic pH"/>
    <property type="evidence" value="ECO:0007669"/>
    <property type="project" value="UniProtKB-UniRule"/>
</dbReference>
<feature type="signal peptide" evidence="4">
    <location>
        <begin position="1"/>
        <end position="24"/>
    </location>
</feature>
<dbReference type="Proteomes" id="UP000038750">
    <property type="component" value="Unassembled WGS sequence"/>
</dbReference>